<evidence type="ECO:0000313" key="10">
    <source>
        <dbReference type="Proteomes" id="UP000190105"/>
    </source>
</evidence>
<dbReference type="GO" id="GO:0009847">
    <property type="term" value="P:spore germination"/>
    <property type="evidence" value="ECO:0007669"/>
    <property type="project" value="InterPro"/>
</dbReference>
<feature type="transmembrane region" description="Helical" evidence="8">
    <location>
        <begin position="215"/>
        <end position="235"/>
    </location>
</feature>
<organism evidence="9 10">
    <name type="scientific">Caloramator quimbayensis</name>
    <dbReference type="NCBI Taxonomy" id="1147123"/>
    <lineage>
        <taxon>Bacteria</taxon>
        <taxon>Bacillati</taxon>
        <taxon>Bacillota</taxon>
        <taxon>Clostridia</taxon>
        <taxon>Eubacteriales</taxon>
        <taxon>Clostridiaceae</taxon>
        <taxon>Caloramator</taxon>
    </lineage>
</organism>
<feature type="transmembrane region" description="Helical" evidence="8">
    <location>
        <begin position="42"/>
        <end position="63"/>
    </location>
</feature>
<dbReference type="AlphaFoldDB" id="A0A1T4WMP5"/>
<keyword evidence="3" id="KW-0813">Transport</keyword>
<proteinExistence type="inferred from homology"/>
<reference evidence="10" key="1">
    <citation type="submission" date="2017-02" db="EMBL/GenBank/DDBJ databases">
        <authorList>
            <person name="Varghese N."/>
            <person name="Submissions S."/>
        </authorList>
    </citation>
    <scope>NUCLEOTIDE SEQUENCE [LARGE SCALE GENOMIC DNA]</scope>
    <source>
        <strain evidence="10">USBA 833</strain>
    </source>
</reference>
<keyword evidence="5 8" id="KW-0812">Transmembrane</keyword>
<dbReference type="InterPro" id="IPR004761">
    <property type="entry name" value="Spore_GerAB"/>
</dbReference>
<evidence type="ECO:0000256" key="5">
    <source>
        <dbReference type="ARBA" id="ARBA00022692"/>
    </source>
</evidence>
<keyword evidence="10" id="KW-1185">Reference proteome</keyword>
<dbReference type="PANTHER" id="PTHR34975">
    <property type="entry name" value="SPORE GERMINATION PROTEIN A2"/>
    <property type="match status" value="1"/>
</dbReference>
<comment type="similarity">
    <text evidence="2">Belongs to the amino acid-polyamine-organocation (APC) superfamily. Spore germination protein (SGP) (TC 2.A.3.9) family.</text>
</comment>
<feature type="transmembrane region" description="Helical" evidence="8">
    <location>
        <begin position="12"/>
        <end position="30"/>
    </location>
</feature>
<name>A0A1T4WMP5_9CLOT</name>
<keyword evidence="4" id="KW-0309">Germination</keyword>
<accession>A0A1T4WMP5</accession>
<comment type="subcellular location">
    <subcellularLocation>
        <location evidence="1">Membrane</location>
        <topology evidence="1">Multi-pass membrane protein</topology>
    </subcellularLocation>
</comment>
<dbReference type="Gene3D" id="1.20.1740.10">
    <property type="entry name" value="Amino acid/polyamine transporter I"/>
    <property type="match status" value="1"/>
</dbReference>
<protein>
    <submittedName>
        <fullName evidence="9">Spore germination protein (Amino acid permease)</fullName>
    </submittedName>
</protein>
<evidence type="ECO:0000256" key="1">
    <source>
        <dbReference type="ARBA" id="ARBA00004141"/>
    </source>
</evidence>
<feature type="transmembrane region" description="Helical" evidence="8">
    <location>
        <begin position="118"/>
        <end position="139"/>
    </location>
</feature>
<evidence type="ECO:0000256" key="2">
    <source>
        <dbReference type="ARBA" id="ARBA00007998"/>
    </source>
</evidence>
<sequence length="358" mass="40835">MKKYRNEITRFQYMYIVQGSMIGVGILSLSSTVCKTAQQSGWISVLLSGIYPIYVVISSCLIYKNMDYLNFNKLNQKIYGKVISYVLSFAFILYFLSFSAFVISGFTNVLTFSTTKFLPYYIILFITSFITYLSINYGLTYIGRVSEIIFPLTILLLLIPLYFVNRGDITNLLPLISSFDGILKAMPDTLFSYSGVEICFLIIPFLSKKDKAIKYGILGSLITIVLYTLTILLIINYCGWKLTSKLQYPFLYLVAGAEIPVLSNFEPIFIFFWGNKIFHTISVGGFGCSYLLSELFNISYNKCSIILTVLIFFASLFLIPEYNRSQIVNTVLPYMIIFIFSWSLLTLIISYIKRGASK</sequence>
<feature type="transmembrane region" description="Helical" evidence="8">
    <location>
        <begin position="268"/>
        <end position="292"/>
    </location>
</feature>
<feature type="transmembrane region" description="Helical" evidence="8">
    <location>
        <begin position="299"/>
        <end position="319"/>
    </location>
</feature>
<feature type="transmembrane region" description="Helical" evidence="8">
    <location>
        <begin position="331"/>
        <end position="352"/>
    </location>
</feature>
<feature type="transmembrane region" description="Helical" evidence="8">
    <location>
        <begin position="83"/>
        <end position="106"/>
    </location>
</feature>
<dbReference type="STRING" id="1147123.SAMN05443428_102158"/>
<keyword evidence="7 8" id="KW-0472">Membrane</keyword>
<dbReference type="GO" id="GO:0016020">
    <property type="term" value="C:membrane"/>
    <property type="evidence" value="ECO:0007669"/>
    <property type="project" value="UniProtKB-SubCell"/>
</dbReference>
<evidence type="ECO:0000256" key="4">
    <source>
        <dbReference type="ARBA" id="ARBA00022544"/>
    </source>
</evidence>
<dbReference type="OrthoDB" id="1931502at2"/>
<dbReference type="RefSeq" id="WP_078695452.1">
    <property type="nucleotide sequence ID" value="NZ_FUYH01000002.1"/>
</dbReference>
<feature type="transmembrane region" description="Helical" evidence="8">
    <location>
        <begin position="148"/>
        <end position="165"/>
    </location>
</feature>
<dbReference type="Pfam" id="PF03845">
    <property type="entry name" value="Spore_permease"/>
    <property type="match status" value="1"/>
</dbReference>
<dbReference type="PANTHER" id="PTHR34975:SF2">
    <property type="entry name" value="SPORE GERMINATION PROTEIN A2"/>
    <property type="match status" value="1"/>
</dbReference>
<evidence type="ECO:0000256" key="3">
    <source>
        <dbReference type="ARBA" id="ARBA00022448"/>
    </source>
</evidence>
<dbReference type="Proteomes" id="UP000190105">
    <property type="component" value="Unassembled WGS sequence"/>
</dbReference>
<dbReference type="NCBIfam" id="TIGR00912">
    <property type="entry name" value="2A0309"/>
    <property type="match status" value="1"/>
</dbReference>
<evidence type="ECO:0000256" key="8">
    <source>
        <dbReference type="SAM" id="Phobius"/>
    </source>
</evidence>
<keyword evidence="6 8" id="KW-1133">Transmembrane helix</keyword>
<gene>
    <name evidence="9" type="ORF">SAMN05443428_102158</name>
</gene>
<evidence type="ECO:0000256" key="7">
    <source>
        <dbReference type="ARBA" id="ARBA00023136"/>
    </source>
</evidence>
<evidence type="ECO:0000313" key="9">
    <source>
        <dbReference type="EMBL" id="SKA78612.1"/>
    </source>
</evidence>
<evidence type="ECO:0000256" key="6">
    <source>
        <dbReference type="ARBA" id="ARBA00022989"/>
    </source>
</evidence>
<dbReference type="EMBL" id="FUYH01000002">
    <property type="protein sequence ID" value="SKA78612.1"/>
    <property type="molecule type" value="Genomic_DNA"/>
</dbReference>